<dbReference type="STRING" id="317619.GCA_000332315_04275"/>
<dbReference type="EMBL" id="AJTX02000005">
    <property type="protein sequence ID" value="KKI99456.1"/>
    <property type="molecule type" value="Genomic_DNA"/>
</dbReference>
<dbReference type="Pfam" id="PF13302">
    <property type="entry name" value="Acetyltransf_3"/>
    <property type="match status" value="1"/>
</dbReference>
<dbReference type="PANTHER" id="PTHR43792:SF1">
    <property type="entry name" value="N-ACETYLTRANSFERASE DOMAIN-CONTAINING PROTEIN"/>
    <property type="match status" value="1"/>
</dbReference>
<dbReference type="Proteomes" id="UP000034681">
    <property type="component" value="Unassembled WGS sequence"/>
</dbReference>
<dbReference type="eggNOG" id="COG1670">
    <property type="taxonomic scope" value="Bacteria"/>
</dbReference>
<keyword evidence="3" id="KW-1185">Reference proteome</keyword>
<reference evidence="2" key="1">
    <citation type="submission" date="2012-04" db="EMBL/GenBank/DDBJ databases">
        <authorList>
            <person name="Borisov I.G."/>
            <person name="Ivanikova N.V."/>
            <person name="Pinevich A.V."/>
        </authorList>
    </citation>
    <scope>NUCLEOTIDE SEQUENCE</scope>
    <source>
        <strain evidence="2">CALU 1027</strain>
    </source>
</reference>
<dbReference type="InterPro" id="IPR016181">
    <property type="entry name" value="Acyl_CoA_acyltransferase"/>
</dbReference>
<dbReference type="PROSITE" id="PS51186">
    <property type="entry name" value="GNAT"/>
    <property type="match status" value="1"/>
</dbReference>
<evidence type="ECO:0000259" key="1">
    <source>
        <dbReference type="PROSITE" id="PS51186"/>
    </source>
</evidence>
<evidence type="ECO:0000313" key="2">
    <source>
        <dbReference type="EMBL" id="KKI99456.1"/>
    </source>
</evidence>
<sequence length="187" mass="21173">MGLDPGGDRLQLPCLTTDRLRLRPWRPLADAAAALQIYGDPQVVAHLGPGSKPDTIATVQRRLQRYYQVYHPPAPWGCWAVEEPTQAQVIGHILLIPLADRHHQPSHRPEIGWHFRPSHWGQGYATEAAAAVLHHGLHHWQMPAIYGVIAPHHDRSRRLALRLGMVDLGLTRHYYGGRELSLFRYSV</sequence>
<dbReference type="OrthoDB" id="9785602at2"/>
<feature type="domain" description="N-acetyltransferase" evidence="1">
    <location>
        <begin position="20"/>
        <end position="185"/>
    </location>
</feature>
<organism evidence="2 3">
    <name type="scientific">Prochlorothrix hollandica PCC 9006 = CALU 1027</name>
    <dbReference type="NCBI Taxonomy" id="317619"/>
    <lineage>
        <taxon>Bacteria</taxon>
        <taxon>Bacillati</taxon>
        <taxon>Cyanobacteriota</taxon>
        <taxon>Cyanophyceae</taxon>
        <taxon>Prochlorotrichales</taxon>
        <taxon>Prochlorotrichaceae</taxon>
        <taxon>Prochlorothrix</taxon>
    </lineage>
</organism>
<dbReference type="SUPFAM" id="SSF55729">
    <property type="entry name" value="Acyl-CoA N-acyltransferases (Nat)"/>
    <property type="match status" value="1"/>
</dbReference>
<dbReference type="GO" id="GO:0016747">
    <property type="term" value="F:acyltransferase activity, transferring groups other than amino-acyl groups"/>
    <property type="evidence" value="ECO:0007669"/>
    <property type="project" value="InterPro"/>
</dbReference>
<gene>
    <name evidence="2" type="ORF">PROH_12705</name>
</gene>
<proteinExistence type="predicted"/>
<dbReference type="InterPro" id="IPR000182">
    <property type="entry name" value="GNAT_dom"/>
</dbReference>
<dbReference type="PANTHER" id="PTHR43792">
    <property type="entry name" value="GNAT FAMILY, PUTATIVE (AFU_ORTHOLOGUE AFUA_3G00765)-RELATED-RELATED"/>
    <property type="match status" value="1"/>
</dbReference>
<protein>
    <recommendedName>
        <fullName evidence="1">N-acetyltransferase domain-containing protein</fullName>
    </recommendedName>
</protein>
<dbReference type="InterPro" id="IPR051531">
    <property type="entry name" value="N-acetyltransferase"/>
</dbReference>
<name>A0A0M2PYJ8_PROHO</name>
<dbReference type="Gene3D" id="3.40.630.30">
    <property type="match status" value="1"/>
</dbReference>
<comment type="caution">
    <text evidence="2">The sequence shown here is derived from an EMBL/GenBank/DDBJ whole genome shotgun (WGS) entry which is preliminary data.</text>
</comment>
<dbReference type="RefSeq" id="WP_017714386.1">
    <property type="nucleotide sequence ID" value="NZ_KB235942.1"/>
</dbReference>
<accession>A0A0M2PYJ8</accession>
<dbReference type="AlphaFoldDB" id="A0A0M2PYJ8"/>
<evidence type="ECO:0000313" key="3">
    <source>
        <dbReference type="Proteomes" id="UP000034681"/>
    </source>
</evidence>